<dbReference type="SUPFAM" id="SSF46689">
    <property type="entry name" value="Homeodomain-like"/>
    <property type="match status" value="1"/>
</dbReference>
<dbReference type="Proteomes" id="UP000319483">
    <property type="component" value="Unassembled WGS sequence"/>
</dbReference>
<dbReference type="RefSeq" id="WP_025314635.1">
    <property type="nucleotide sequence ID" value="NZ_CAMLBV010000007.1"/>
</dbReference>
<dbReference type="Pfam" id="PF02954">
    <property type="entry name" value="HTH_8"/>
    <property type="match status" value="1"/>
</dbReference>
<dbReference type="GO" id="GO:0043565">
    <property type="term" value="F:sequence-specific DNA binding"/>
    <property type="evidence" value="ECO:0007669"/>
    <property type="project" value="InterPro"/>
</dbReference>
<protein>
    <submittedName>
        <fullName evidence="7">PAS domain S-box protein</fullName>
    </submittedName>
</protein>
<dbReference type="PROSITE" id="PS00675">
    <property type="entry name" value="SIGMA54_INTERACT_1"/>
    <property type="match status" value="1"/>
</dbReference>
<dbReference type="GO" id="GO:0006355">
    <property type="term" value="P:regulation of DNA-templated transcription"/>
    <property type="evidence" value="ECO:0007669"/>
    <property type="project" value="InterPro"/>
</dbReference>
<keyword evidence="3" id="KW-0805">Transcription regulation</keyword>
<gene>
    <name evidence="7" type="ORF">FPQ15_01355</name>
</gene>
<dbReference type="PANTHER" id="PTHR32071">
    <property type="entry name" value="TRANSCRIPTIONAL REGULATORY PROTEIN"/>
    <property type="match status" value="1"/>
</dbReference>
<sequence>MMTIDPELLQSLEIFKHFFDLIHQPMAIIDKEGKYIYYNRESAELDGYPMEQAIGKPMLKVYPNLRKEDSTMLQALQQGKEYQDNYQSYYNHVGKLVDYMHTTVPLYNKHKDIIGAIEIGRNLSTVRQLQDQVFKLNSKLYQNKDQPLPEIVFVSQKMQKVIDQTNILGANDVPVLIVGETGTGKELFAHLIHQTSHRRNNAFISLNCSALPTTLIESTLFGTVKGAFTGAENHPGYLELANGGTLFLDELNAMPLDMQSKLLRFLQEKTYWPLGGNKEQHADVRIVAAMNESPAELLKTGKMRSDLFYRLNVGLIKLPALRERKEDIPVLARYFIDKHKTDVNVVITGISEHALQQLMSAPWPGNVRMLENAIVRSIVLQNEPGELQQIILDDELFDIHSPYPENQSETKFEKPSTSIVASNNNLTEQVENYEKQLIIDALNQANGKIIAAAKLLNISRTTLQYKVKKYHIQMGVIDN</sequence>
<dbReference type="InterPro" id="IPR025662">
    <property type="entry name" value="Sigma_54_int_dom_ATP-bd_1"/>
</dbReference>
<dbReference type="InterPro" id="IPR003593">
    <property type="entry name" value="AAA+_ATPase"/>
</dbReference>
<organism evidence="7 8">
    <name type="scientific">Gilliamella apicola</name>
    <dbReference type="NCBI Taxonomy" id="1196095"/>
    <lineage>
        <taxon>Bacteria</taxon>
        <taxon>Pseudomonadati</taxon>
        <taxon>Pseudomonadota</taxon>
        <taxon>Gammaproteobacteria</taxon>
        <taxon>Orbales</taxon>
        <taxon>Orbaceae</taxon>
        <taxon>Gilliamella</taxon>
    </lineage>
</organism>
<dbReference type="EMBL" id="VMHM01000002">
    <property type="protein sequence ID" value="TSK05475.1"/>
    <property type="molecule type" value="Genomic_DNA"/>
</dbReference>
<accession>A0A556SWE7</accession>
<dbReference type="NCBIfam" id="TIGR00229">
    <property type="entry name" value="sensory_box"/>
    <property type="match status" value="1"/>
</dbReference>
<feature type="domain" description="Sigma-54 factor interaction" evidence="5">
    <location>
        <begin position="151"/>
        <end position="379"/>
    </location>
</feature>
<dbReference type="PROSITE" id="PS50112">
    <property type="entry name" value="PAS"/>
    <property type="match status" value="1"/>
</dbReference>
<dbReference type="InterPro" id="IPR000014">
    <property type="entry name" value="PAS"/>
</dbReference>
<dbReference type="InterPro" id="IPR025943">
    <property type="entry name" value="Sigma_54_int_dom_ATP-bd_2"/>
</dbReference>
<dbReference type="Gene3D" id="3.40.50.300">
    <property type="entry name" value="P-loop containing nucleotide triphosphate hydrolases"/>
    <property type="match status" value="1"/>
</dbReference>
<dbReference type="PRINTS" id="PR01590">
    <property type="entry name" value="HTHFIS"/>
</dbReference>
<dbReference type="Pfam" id="PF00158">
    <property type="entry name" value="Sigma54_activat"/>
    <property type="match status" value="1"/>
</dbReference>
<keyword evidence="4" id="KW-0804">Transcription</keyword>
<evidence type="ECO:0000256" key="2">
    <source>
        <dbReference type="ARBA" id="ARBA00022840"/>
    </source>
</evidence>
<dbReference type="InterPro" id="IPR035965">
    <property type="entry name" value="PAS-like_dom_sf"/>
</dbReference>
<dbReference type="InterPro" id="IPR027417">
    <property type="entry name" value="P-loop_NTPase"/>
</dbReference>
<keyword evidence="2" id="KW-0067">ATP-binding</keyword>
<dbReference type="Gene3D" id="1.10.10.60">
    <property type="entry name" value="Homeodomain-like"/>
    <property type="match status" value="1"/>
</dbReference>
<reference evidence="7 8" key="1">
    <citation type="submission" date="2019-07" db="EMBL/GenBank/DDBJ databases">
        <title>Gilliamella genomes.</title>
        <authorList>
            <person name="Zheng H."/>
        </authorList>
    </citation>
    <scope>NUCLEOTIDE SEQUENCE [LARGE SCALE GENOMIC DNA]</scope>
    <source>
        <strain evidence="7 8">W8127</strain>
    </source>
</reference>
<dbReference type="PANTHER" id="PTHR32071:SF112">
    <property type="entry name" value="REGULATORY PROTEIN"/>
    <property type="match status" value="1"/>
</dbReference>
<dbReference type="InterPro" id="IPR013656">
    <property type="entry name" value="PAS_4"/>
</dbReference>
<dbReference type="InterPro" id="IPR009057">
    <property type="entry name" value="Homeodomain-like_sf"/>
</dbReference>
<dbReference type="PROSITE" id="PS50045">
    <property type="entry name" value="SIGMA54_INTERACT_4"/>
    <property type="match status" value="1"/>
</dbReference>
<dbReference type="Gene3D" id="3.30.450.20">
    <property type="entry name" value="PAS domain"/>
    <property type="match status" value="1"/>
</dbReference>
<dbReference type="AlphaFoldDB" id="A0A556SWE7"/>
<comment type="caution">
    <text evidence="7">The sequence shown here is derived from an EMBL/GenBank/DDBJ whole genome shotgun (WGS) entry which is preliminary data.</text>
</comment>
<keyword evidence="1" id="KW-0547">Nucleotide-binding</keyword>
<dbReference type="GO" id="GO:0005524">
    <property type="term" value="F:ATP binding"/>
    <property type="evidence" value="ECO:0007669"/>
    <property type="project" value="UniProtKB-KW"/>
</dbReference>
<evidence type="ECO:0000256" key="3">
    <source>
        <dbReference type="ARBA" id="ARBA00023015"/>
    </source>
</evidence>
<dbReference type="SMART" id="SM00382">
    <property type="entry name" value="AAA"/>
    <property type="match status" value="1"/>
</dbReference>
<dbReference type="PROSITE" id="PS00676">
    <property type="entry name" value="SIGMA54_INTERACT_2"/>
    <property type="match status" value="1"/>
</dbReference>
<dbReference type="FunFam" id="3.40.50.300:FF:000006">
    <property type="entry name" value="DNA-binding transcriptional regulator NtrC"/>
    <property type="match status" value="1"/>
</dbReference>
<dbReference type="CDD" id="cd00009">
    <property type="entry name" value="AAA"/>
    <property type="match status" value="1"/>
</dbReference>
<evidence type="ECO:0000313" key="8">
    <source>
        <dbReference type="Proteomes" id="UP000319483"/>
    </source>
</evidence>
<dbReference type="GeneID" id="29849823"/>
<evidence type="ECO:0000256" key="4">
    <source>
        <dbReference type="ARBA" id="ARBA00023163"/>
    </source>
</evidence>
<dbReference type="InterPro" id="IPR002197">
    <property type="entry name" value="HTH_Fis"/>
</dbReference>
<evidence type="ECO:0000259" key="6">
    <source>
        <dbReference type="PROSITE" id="PS50112"/>
    </source>
</evidence>
<dbReference type="SUPFAM" id="SSF52540">
    <property type="entry name" value="P-loop containing nucleoside triphosphate hydrolases"/>
    <property type="match status" value="1"/>
</dbReference>
<evidence type="ECO:0000256" key="1">
    <source>
        <dbReference type="ARBA" id="ARBA00022741"/>
    </source>
</evidence>
<dbReference type="Gene3D" id="1.10.8.60">
    <property type="match status" value="1"/>
</dbReference>
<evidence type="ECO:0000259" key="5">
    <source>
        <dbReference type="PROSITE" id="PS50045"/>
    </source>
</evidence>
<proteinExistence type="predicted"/>
<name>A0A556SWE7_9GAMM</name>
<dbReference type="InterPro" id="IPR002078">
    <property type="entry name" value="Sigma_54_int"/>
</dbReference>
<dbReference type="Pfam" id="PF25601">
    <property type="entry name" value="AAA_lid_14"/>
    <property type="match status" value="1"/>
</dbReference>
<feature type="domain" description="PAS" evidence="6">
    <location>
        <begin position="11"/>
        <end position="74"/>
    </location>
</feature>
<dbReference type="CDD" id="cd00130">
    <property type="entry name" value="PAS"/>
    <property type="match status" value="1"/>
</dbReference>
<evidence type="ECO:0000313" key="7">
    <source>
        <dbReference type="EMBL" id="TSK05475.1"/>
    </source>
</evidence>
<dbReference type="Pfam" id="PF08448">
    <property type="entry name" value="PAS_4"/>
    <property type="match status" value="1"/>
</dbReference>
<dbReference type="InterPro" id="IPR058031">
    <property type="entry name" value="AAA_lid_NorR"/>
</dbReference>
<dbReference type="SUPFAM" id="SSF55785">
    <property type="entry name" value="PYP-like sensor domain (PAS domain)"/>
    <property type="match status" value="1"/>
</dbReference>